<organism evidence="3 4">
    <name type="scientific">Humibacillus xanthopallidus</name>
    <dbReference type="NCBI Taxonomy" id="412689"/>
    <lineage>
        <taxon>Bacteria</taxon>
        <taxon>Bacillati</taxon>
        <taxon>Actinomycetota</taxon>
        <taxon>Actinomycetes</taxon>
        <taxon>Micrococcales</taxon>
        <taxon>Intrasporangiaceae</taxon>
        <taxon>Humibacillus</taxon>
    </lineage>
</organism>
<gene>
    <name evidence="3" type="ORF">FBY41_3895</name>
</gene>
<dbReference type="Pfam" id="PF04203">
    <property type="entry name" value="Sortase"/>
    <property type="match status" value="1"/>
</dbReference>
<dbReference type="EMBL" id="VFPM01000003">
    <property type="protein sequence ID" value="TQM58527.1"/>
    <property type="molecule type" value="Genomic_DNA"/>
</dbReference>
<protein>
    <submittedName>
        <fullName evidence="3">Sortase family protein</fullName>
    </submittedName>
</protein>
<keyword evidence="4" id="KW-1185">Reference proteome</keyword>
<evidence type="ECO:0000256" key="2">
    <source>
        <dbReference type="SAM" id="MobiDB-lite"/>
    </source>
</evidence>
<reference evidence="3 4" key="1">
    <citation type="submission" date="2019-06" db="EMBL/GenBank/DDBJ databases">
        <title>Genome sequencing of plant associated microbes to promote plant fitness in Sorghum bicolor and Oryza sativa.</title>
        <authorList>
            <person name="Coleman-Derr D."/>
        </authorList>
    </citation>
    <scope>NUCLEOTIDE SEQUENCE [LARGE SCALE GENOMIC DNA]</scope>
    <source>
        <strain evidence="3 4">KV-663</strain>
    </source>
</reference>
<accession>A0A543HJN3</accession>
<dbReference type="OrthoDB" id="4866839at2"/>
<proteinExistence type="predicted"/>
<keyword evidence="1" id="KW-0378">Hydrolase</keyword>
<dbReference type="Gene3D" id="2.40.260.10">
    <property type="entry name" value="Sortase"/>
    <property type="match status" value="1"/>
</dbReference>
<evidence type="ECO:0000313" key="3">
    <source>
        <dbReference type="EMBL" id="TQM58527.1"/>
    </source>
</evidence>
<name>A0A543HJN3_9MICO</name>
<feature type="region of interest" description="Disordered" evidence="2">
    <location>
        <begin position="46"/>
        <end position="90"/>
    </location>
</feature>
<sequence>MTQSQALSGAPAPNPPSAPRAHGVLGAVLGAVLGVLLLTSCSGTGPATATGPSGVPGQVTSSTATAPMTSATGTSSSPTSSGPAGAVKPVGTGELTHFQALRGKTTIVDAASSGLARYGTSASCEVPAKPCYSAPYLDKVARIDLGAPPTVPGTQTTFVTGHANRFHPHDPSRGVFTRLQEVRKGDTLVLTTTRGRFVYVVTDALTVPFDKLTSTPAVVTVRPDTVVAISCVIPPDRRSYAGNYVVVGTLTASNPS</sequence>
<feature type="compositionally biased region" description="Low complexity" evidence="2">
    <location>
        <begin position="46"/>
        <end position="86"/>
    </location>
</feature>
<dbReference type="RefSeq" id="WP_141846030.1">
    <property type="nucleotide sequence ID" value="NZ_VFPM01000003.1"/>
</dbReference>
<comment type="caution">
    <text evidence="3">The sequence shown here is derived from an EMBL/GenBank/DDBJ whole genome shotgun (WGS) entry which is preliminary data.</text>
</comment>
<dbReference type="InterPro" id="IPR023365">
    <property type="entry name" value="Sortase_dom-sf"/>
</dbReference>
<evidence type="ECO:0000256" key="1">
    <source>
        <dbReference type="ARBA" id="ARBA00022801"/>
    </source>
</evidence>
<dbReference type="InterPro" id="IPR005754">
    <property type="entry name" value="Sortase"/>
</dbReference>
<evidence type="ECO:0000313" key="4">
    <source>
        <dbReference type="Proteomes" id="UP000316747"/>
    </source>
</evidence>
<dbReference type="AlphaFoldDB" id="A0A543HJN3"/>
<dbReference type="SUPFAM" id="SSF63817">
    <property type="entry name" value="Sortase"/>
    <property type="match status" value="1"/>
</dbReference>
<dbReference type="Proteomes" id="UP000316747">
    <property type="component" value="Unassembled WGS sequence"/>
</dbReference>
<dbReference type="GO" id="GO:0016787">
    <property type="term" value="F:hydrolase activity"/>
    <property type="evidence" value="ECO:0007669"/>
    <property type="project" value="UniProtKB-KW"/>
</dbReference>